<keyword evidence="4 8" id="KW-0732">Signal</keyword>
<dbReference type="STRING" id="1423778.FC70_GL000060"/>
<dbReference type="EMBL" id="AZFE01000001">
    <property type="protein sequence ID" value="KRL58172.1"/>
    <property type="molecule type" value="Genomic_DNA"/>
</dbReference>
<keyword evidence="10" id="KW-0176">Collagen</keyword>
<keyword evidence="2" id="KW-0134">Cell wall</keyword>
<dbReference type="GO" id="GO:0005518">
    <property type="term" value="F:collagen binding"/>
    <property type="evidence" value="ECO:0007669"/>
    <property type="project" value="InterPro"/>
</dbReference>
<evidence type="ECO:0000313" key="11">
    <source>
        <dbReference type="Proteomes" id="UP000051697"/>
    </source>
</evidence>
<feature type="transmembrane region" description="Helical" evidence="7">
    <location>
        <begin position="580"/>
        <end position="600"/>
    </location>
</feature>
<evidence type="ECO:0000256" key="2">
    <source>
        <dbReference type="ARBA" id="ARBA00022512"/>
    </source>
</evidence>
<dbReference type="PATRIC" id="fig|1423778.4.peg.70"/>
<evidence type="ECO:0000256" key="4">
    <source>
        <dbReference type="ARBA" id="ARBA00022729"/>
    </source>
</evidence>
<dbReference type="InterPro" id="IPR008456">
    <property type="entry name" value="Collagen-bd_dom"/>
</dbReference>
<dbReference type="InterPro" id="IPR041171">
    <property type="entry name" value="SDR_Ig"/>
</dbReference>
<comment type="subcellular location">
    <subcellularLocation>
        <location evidence="1">Secreted</location>
        <location evidence="1">Cell wall</location>
        <topology evidence="1">Peptidoglycan-anchor</topology>
    </subcellularLocation>
</comment>
<keyword evidence="7" id="KW-0472">Membrane</keyword>
<reference evidence="10 11" key="1">
    <citation type="journal article" date="2015" name="Genome Announc.">
        <title>Expanding the biotechnology potential of lactobacilli through comparative genomics of 213 strains and associated genera.</title>
        <authorList>
            <person name="Sun Z."/>
            <person name="Harris H.M."/>
            <person name="McCann A."/>
            <person name="Guo C."/>
            <person name="Argimon S."/>
            <person name="Zhang W."/>
            <person name="Yang X."/>
            <person name="Jeffery I.B."/>
            <person name="Cooney J.C."/>
            <person name="Kagawa T.F."/>
            <person name="Liu W."/>
            <person name="Song Y."/>
            <person name="Salvetti E."/>
            <person name="Wrobel A."/>
            <person name="Rasinkangas P."/>
            <person name="Parkhill J."/>
            <person name="Rea M.C."/>
            <person name="O'Sullivan O."/>
            <person name="Ritari J."/>
            <person name="Douillard F.P."/>
            <person name="Paul Ross R."/>
            <person name="Yang R."/>
            <person name="Briner A.E."/>
            <person name="Felis G.E."/>
            <person name="de Vos W.M."/>
            <person name="Barrangou R."/>
            <person name="Klaenhammer T.R."/>
            <person name="Caufield P.W."/>
            <person name="Cui Y."/>
            <person name="Zhang H."/>
            <person name="O'Toole P.W."/>
        </authorList>
    </citation>
    <scope>NUCLEOTIDE SEQUENCE [LARGE SCALE GENOMIC DNA]</scope>
    <source>
        <strain evidence="10 11">DSM 15707</strain>
    </source>
</reference>
<evidence type="ECO:0000256" key="8">
    <source>
        <dbReference type="SAM" id="SignalP"/>
    </source>
</evidence>
<dbReference type="InterPro" id="IPR008454">
    <property type="entry name" value="Collagen-bd_Cna-like_B-typ_dom"/>
</dbReference>
<dbReference type="Pfam" id="PF05737">
    <property type="entry name" value="Collagen_bind"/>
    <property type="match status" value="1"/>
</dbReference>
<keyword evidence="3" id="KW-0964">Secreted</keyword>
<organism evidence="10 11">
    <name type="scientific">Paucilactobacillus oligofermentans DSM 15707 = LMG 22743</name>
    <dbReference type="NCBI Taxonomy" id="1423778"/>
    <lineage>
        <taxon>Bacteria</taxon>
        <taxon>Bacillati</taxon>
        <taxon>Bacillota</taxon>
        <taxon>Bacilli</taxon>
        <taxon>Lactobacillales</taxon>
        <taxon>Lactobacillaceae</taxon>
        <taxon>Paucilactobacillus</taxon>
    </lineage>
</organism>
<dbReference type="GO" id="GO:0007155">
    <property type="term" value="P:cell adhesion"/>
    <property type="evidence" value="ECO:0007669"/>
    <property type="project" value="InterPro"/>
</dbReference>
<gene>
    <name evidence="10" type="ORF">FC70_GL000060</name>
</gene>
<dbReference type="Pfam" id="PF17961">
    <property type="entry name" value="Big_8"/>
    <property type="match status" value="1"/>
</dbReference>
<dbReference type="InterPro" id="IPR019931">
    <property type="entry name" value="LPXTG_anchor"/>
</dbReference>
<evidence type="ECO:0000256" key="1">
    <source>
        <dbReference type="ARBA" id="ARBA00004168"/>
    </source>
</evidence>
<dbReference type="Pfam" id="PF05738">
    <property type="entry name" value="Cna_B"/>
    <property type="match status" value="2"/>
</dbReference>
<dbReference type="NCBIfam" id="TIGR01167">
    <property type="entry name" value="LPXTG_anchor"/>
    <property type="match status" value="1"/>
</dbReference>
<keyword evidence="11" id="KW-1185">Reference proteome</keyword>
<dbReference type="Proteomes" id="UP000051697">
    <property type="component" value="Unassembled WGS sequence"/>
</dbReference>
<dbReference type="CDD" id="cd00222">
    <property type="entry name" value="CollagenBindB"/>
    <property type="match status" value="2"/>
</dbReference>
<name>A0A0R1RMV0_9LACO</name>
<feature type="signal peptide" evidence="8">
    <location>
        <begin position="1"/>
        <end position="27"/>
    </location>
</feature>
<feature type="chain" id="PRO_5013464704" evidence="8">
    <location>
        <begin position="28"/>
        <end position="606"/>
    </location>
</feature>
<evidence type="ECO:0000256" key="6">
    <source>
        <dbReference type="SAM" id="MobiDB-lite"/>
    </source>
</evidence>
<dbReference type="Gene3D" id="2.60.40.1140">
    <property type="entry name" value="Collagen-binding surface protein Cna, B-type domain"/>
    <property type="match status" value="2"/>
</dbReference>
<dbReference type="KEGG" id="lol:LACOL_1545"/>
<dbReference type="Pfam" id="PF00746">
    <property type="entry name" value="Gram_pos_anchor"/>
    <property type="match status" value="1"/>
</dbReference>
<dbReference type="SUPFAM" id="SSF49478">
    <property type="entry name" value="Cna protein B-type domain"/>
    <property type="match status" value="2"/>
</dbReference>
<proteinExistence type="predicted"/>
<dbReference type="InterPro" id="IPR008966">
    <property type="entry name" value="Adhesion_dom_sf"/>
</dbReference>
<comment type="caution">
    <text evidence="10">The sequence shown here is derived from an EMBL/GenBank/DDBJ whole genome shotgun (WGS) entry which is preliminary data.</text>
</comment>
<keyword evidence="5" id="KW-0572">Peptidoglycan-anchor</keyword>
<dbReference type="Gene3D" id="2.60.40.1280">
    <property type="match status" value="1"/>
</dbReference>
<evidence type="ECO:0000256" key="5">
    <source>
        <dbReference type="ARBA" id="ARBA00023088"/>
    </source>
</evidence>
<keyword evidence="7" id="KW-0812">Transmembrane</keyword>
<protein>
    <submittedName>
        <fullName evidence="10">Collagen adhesin</fullName>
    </submittedName>
</protein>
<dbReference type="AlphaFoldDB" id="A0A0R1RMV0"/>
<dbReference type="SUPFAM" id="SSF49401">
    <property type="entry name" value="Bacterial adhesins"/>
    <property type="match status" value="2"/>
</dbReference>
<dbReference type="RefSeq" id="WP_057889028.1">
    <property type="nucleotide sequence ID" value="NZ_AZFE01000001.1"/>
</dbReference>
<dbReference type="OrthoDB" id="1744455at2"/>
<evidence type="ECO:0000256" key="3">
    <source>
        <dbReference type="ARBA" id="ARBA00022525"/>
    </source>
</evidence>
<evidence type="ECO:0000259" key="9">
    <source>
        <dbReference type="PROSITE" id="PS50847"/>
    </source>
</evidence>
<evidence type="ECO:0000256" key="7">
    <source>
        <dbReference type="SAM" id="Phobius"/>
    </source>
</evidence>
<feature type="region of interest" description="Disordered" evidence="6">
    <location>
        <begin position="536"/>
        <end position="572"/>
    </location>
</feature>
<accession>A0A0R1RMV0</accession>
<dbReference type="Gene3D" id="2.60.40.740">
    <property type="match status" value="1"/>
</dbReference>
<feature type="domain" description="Gram-positive cocci surface proteins LPxTG" evidence="9">
    <location>
        <begin position="571"/>
        <end position="606"/>
    </location>
</feature>
<keyword evidence="7" id="KW-1133">Transmembrane helix</keyword>
<evidence type="ECO:0000313" key="10">
    <source>
        <dbReference type="EMBL" id="KRL58172.1"/>
    </source>
</evidence>
<dbReference type="PROSITE" id="PS50847">
    <property type="entry name" value="GRAM_POS_ANCHORING"/>
    <property type="match status" value="1"/>
</dbReference>
<dbReference type="InterPro" id="IPR011252">
    <property type="entry name" value="Fibrogen-bd_dom1"/>
</dbReference>
<sequence>MYKKIWAYLTVLLMLGSVLGYPLTTMADTSNSKTVTSLAKQSTSSVSTNQALISSTSAKVFETPAASTTKVTKAASQDWQDQFITKAELQDEDGNVKTDFGIYDSMQAVWNFTIPAGEAKAGDTMTVDIPSVFTLANVTKFDITDAGGTVIGHAIADPATGKVTITLTDAVKDNHNAITGSFKLVVHWNTNEVEQDTKVPIDWGNAGSIEVNVNPSDGPDKGELLYKWGWYDADNPNVIHWRVRVNYANKTINNAVYTDIVGGDQTLVSGSVVAQNVKYQAGGNDFTVLSTYPSSATIEDGTAGFKTNLGDITGTVLIDYETNITNNGASVHYENSGNLTGYNIEKQTVDVYSPDNSGNGNAATTVSVNGTKTWDDQNNQDGTRPNSITVNLLANGKLVQSKKVSAADNWQYSFSELPEYDSNGQKVIYTVTENQTKGYTTAIDGNNLINHYTPGITSVTVTKSWNDQNNQDGIRPDKIRVQLYANGQKQGDEVILTSEANWTHTWQNLKDKQNGQKVKYTVKEVGTVSGYKSSVNDKNQGNIMITNSHTSKTPSETVTPGKPTPNSSVNLPQTSEQQSMWLIALGILILVAAIGGVIIIKRRQDK</sequence>